<sequence length="66" mass="7260">MENQPQLSATINQWAPRLRSNSQVSDVQASAKITTPVPNGASDSLAKSLKADQQRIEQEEQKLKTP</sequence>
<evidence type="ECO:0000256" key="1">
    <source>
        <dbReference type="SAM" id="MobiDB-lite"/>
    </source>
</evidence>
<reference evidence="2 3" key="1">
    <citation type="journal article" date="2023" name="G3 (Bethesda)">
        <title>A chromosome-level genome assembly of Zasmidium syzygii isolated from banana leaves.</title>
        <authorList>
            <person name="van Westerhoven A.C."/>
            <person name="Mehrabi R."/>
            <person name="Talebi R."/>
            <person name="Steentjes M.B.F."/>
            <person name="Corcolon B."/>
            <person name="Chong P.A."/>
            <person name="Kema G.H.J."/>
            <person name="Seidl M.F."/>
        </authorList>
    </citation>
    <scope>NUCLEOTIDE SEQUENCE [LARGE SCALE GENOMIC DNA]</scope>
    <source>
        <strain evidence="2 3">P124</strain>
    </source>
</reference>
<name>A0ABR0EUK3_ZASCE</name>
<dbReference type="Proteomes" id="UP001305779">
    <property type="component" value="Unassembled WGS sequence"/>
</dbReference>
<proteinExistence type="predicted"/>
<keyword evidence="3" id="KW-1185">Reference proteome</keyword>
<comment type="caution">
    <text evidence="2">The sequence shown here is derived from an EMBL/GenBank/DDBJ whole genome shotgun (WGS) entry which is preliminary data.</text>
</comment>
<feature type="compositionally biased region" description="Polar residues" evidence="1">
    <location>
        <begin position="1"/>
        <end position="37"/>
    </location>
</feature>
<feature type="compositionally biased region" description="Basic and acidic residues" evidence="1">
    <location>
        <begin position="49"/>
        <end position="66"/>
    </location>
</feature>
<evidence type="ECO:0000313" key="2">
    <source>
        <dbReference type="EMBL" id="KAK4505130.1"/>
    </source>
</evidence>
<feature type="region of interest" description="Disordered" evidence="1">
    <location>
        <begin position="1"/>
        <end position="66"/>
    </location>
</feature>
<evidence type="ECO:0000313" key="3">
    <source>
        <dbReference type="Proteomes" id="UP001305779"/>
    </source>
</evidence>
<dbReference type="EMBL" id="JAXOVC010000002">
    <property type="protein sequence ID" value="KAK4505130.1"/>
    <property type="molecule type" value="Genomic_DNA"/>
</dbReference>
<protein>
    <submittedName>
        <fullName evidence="2">Uncharacterized protein</fullName>
    </submittedName>
</protein>
<accession>A0ABR0EUK3</accession>
<gene>
    <name evidence="2" type="ORF">PRZ48_003093</name>
</gene>
<organism evidence="2 3">
    <name type="scientific">Zasmidium cellare</name>
    <name type="common">Wine cellar mold</name>
    <name type="synonym">Racodium cellare</name>
    <dbReference type="NCBI Taxonomy" id="395010"/>
    <lineage>
        <taxon>Eukaryota</taxon>
        <taxon>Fungi</taxon>
        <taxon>Dikarya</taxon>
        <taxon>Ascomycota</taxon>
        <taxon>Pezizomycotina</taxon>
        <taxon>Dothideomycetes</taxon>
        <taxon>Dothideomycetidae</taxon>
        <taxon>Mycosphaerellales</taxon>
        <taxon>Mycosphaerellaceae</taxon>
        <taxon>Zasmidium</taxon>
    </lineage>
</organism>